<accession>A0AA36E4S1</accession>
<gene>
    <name evidence="1" type="ORF">LSALG_LOCUS21307</name>
</gene>
<evidence type="ECO:0000313" key="1">
    <source>
        <dbReference type="EMBL" id="CAI9281620.1"/>
    </source>
</evidence>
<protein>
    <submittedName>
        <fullName evidence="1">Uncharacterized protein</fullName>
    </submittedName>
</protein>
<proteinExistence type="predicted"/>
<name>A0AA36E4S1_LACSI</name>
<evidence type="ECO:0000313" key="2">
    <source>
        <dbReference type="Proteomes" id="UP001177003"/>
    </source>
</evidence>
<keyword evidence="2" id="KW-1185">Reference proteome</keyword>
<dbReference type="Proteomes" id="UP001177003">
    <property type="component" value="Chromosome 4"/>
</dbReference>
<dbReference type="EMBL" id="OX465080">
    <property type="protein sequence ID" value="CAI9281620.1"/>
    <property type="molecule type" value="Genomic_DNA"/>
</dbReference>
<dbReference type="AlphaFoldDB" id="A0AA36E4S1"/>
<organism evidence="1 2">
    <name type="scientific">Lactuca saligna</name>
    <name type="common">Willowleaf lettuce</name>
    <dbReference type="NCBI Taxonomy" id="75948"/>
    <lineage>
        <taxon>Eukaryota</taxon>
        <taxon>Viridiplantae</taxon>
        <taxon>Streptophyta</taxon>
        <taxon>Embryophyta</taxon>
        <taxon>Tracheophyta</taxon>
        <taxon>Spermatophyta</taxon>
        <taxon>Magnoliopsida</taxon>
        <taxon>eudicotyledons</taxon>
        <taxon>Gunneridae</taxon>
        <taxon>Pentapetalae</taxon>
        <taxon>asterids</taxon>
        <taxon>campanulids</taxon>
        <taxon>Asterales</taxon>
        <taxon>Asteraceae</taxon>
        <taxon>Cichorioideae</taxon>
        <taxon>Cichorieae</taxon>
        <taxon>Lactucinae</taxon>
        <taxon>Lactuca</taxon>
    </lineage>
</organism>
<reference evidence="1" key="1">
    <citation type="submission" date="2023-04" db="EMBL/GenBank/DDBJ databases">
        <authorList>
            <person name="Vijverberg K."/>
            <person name="Xiong W."/>
            <person name="Schranz E."/>
        </authorList>
    </citation>
    <scope>NUCLEOTIDE SEQUENCE</scope>
</reference>
<sequence>MYITLPRLHSSLYHHLTPDPYHLPWTSAPHHSTTIAPVLHCHHQHAPPSTPFSFPFLDHRESKICLHIYGFNSIKAIKSNTNRVNFLLSFMEVRKATIFSVENNSSGWIYWIIVLVYKSFDYLGINNCFQVCVLVVLQCQFSLC</sequence>